<dbReference type="Gene3D" id="1.10.150.290">
    <property type="entry name" value="S-adenosyl-L-methionine-dependent methyltransferases"/>
    <property type="match status" value="1"/>
</dbReference>
<dbReference type="Gene3D" id="3.40.50.150">
    <property type="entry name" value="Vaccinia Virus protein VP39"/>
    <property type="match status" value="1"/>
</dbReference>
<dbReference type="GO" id="GO:0030798">
    <property type="term" value="F:trans-aconitate 2-methyltransferase activity"/>
    <property type="evidence" value="ECO:0007669"/>
    <property type="project" value="InterPro"/>
</dbReference>
<evidence type="ECO:0000313" key="2">
    <source>
        <dbReference type="EMBL" id="SFV56405.1"/>
    </source>
</evidence>
<dbReference type="Pfam" id="PF13649">
    <property type="entry name" value="Methyltransf_25"/>
    <property type="match status" value="1"/>
</dbReference>
<feature type="domain" description="Methyltransferase" evidence="1">
    <location>
        <begin position="41"/>
        <end position="128"/>
    </location>
</feature>
<organism evidence="2">
    <name type="scientific">hydrothermal vent metagenome</name>
    <dbReference type="NCBI Taxonomy" id="652676"/>
    <lineage>
        <taxon>unclassified sequences</taxon>
        <taxon>metagenomes</taxon>
        <taxon>ecological metagenomes</taxon>
    </lineage>
</organism>
<dbReference type="SUPFAM" id="SSF53335">
    <property type="entry name" value="S-adenosyl-L-methionine-dependent methyltransferases"/>
    <property type="match status" value="1"/>
</dbReference>
<accession>A0A1W1BSE6</accession>
<reference evidence="2" key="1">
    <citation type="submission" date="2016-10" db="EMBL/GenBank/DDBJ databases">
        <authorList>
            <person name="de Groot N.N."/>
        </authorList>
    </citation>
    <scope>NUCLEOTIDE SEQUENCE</scope>
</reference>
<dbReference type="InterPro" id="IPR041698">
    <property type="entry name" value="Methyltransf_25"/>
</dbReference>
<proteinExistence type="predicted"/>
<name>A0A1W1BSE6_9ZZZZ</name>
<dbReference type="InterPro" id="IPR029063">
    <property type="entry name" value="SAM-dependent_MTases_sf"/>
</dbReference>
<dbReference type="AlphaFoldDB" id="A0A1W1BSE6"/>
<dbReference type="EMBL" id="FPHI01000012">
    <property type="protein sequence ID" value="SFV56405.1"/>
    <property type="molecule type" value="Genomic_DNA"/>
</dbReference>
<protein>
    <submittedName>
        <fullName evidence="2">Biotin synthesis protein BioC</fullName>
    </submittedName>
</protein>
<sequence length="238" mass="27261">MLKAINEFSRFAQQYNQYNIIQTEVARNLIAGIPENYYQNIIDIGCGSGAVYHHLQKQNISYNTFIAVDSSKEMLAIHPNDIRVEKVYGDFNTQALYQRLPSRKEETLLISASALQWSKNLDFTFSQLSSLAKEAHFAIFTSGTFYSLHLAADIASPIYPAEELKEVINCYYNATYILKSYKLGFQTVRDMFQYIKKSGVSGGEKQLSYKQVKKLMEIYPLNYLEFEVLFVKATSLAK</sequence>
<dbReference type="InterPro" id="IPR023149">
    <property type="entry name" value="Trans_acon_MeTrfase_C"/>
</dbReference>
<gene>
    <name evidence="2" type="ORF">MNB_SV-3-185</name>
</gene>
<evidence type="ECO:0000259" key="1">
    <source>
        <dbReference type="Pfam" id="PF13649"/>
    </source>
</evidence>